<dbReference type="Gene3D" id="2.10.240.10">
    <property type="entry name" value="Dihydroorotate dehydrogenase, electron transfer subunit"/>
    <property type="match status" value="1"/>
</dbReference>
<keyword evidence="15" id="KW-1185">Reference proteome</keyword>
<dbReference type="GO" id="GO:0006221">
    <property type="term" value="P:pyrimidine nucleotide biosynthetic process"/>
    <property type="evidence" value="ECO:0007669"/>
    <property type="project" value="InterPro"/>
</dbReference>
<evidence type="ECO:0000256" key="7">
    <source>
        <dbReference type="ARBA" id="ARBA00022982"/>
    </source>
</evidence>
<dbReference type="Pfam" id="PF10418">
    <property type="entry name" value="DHODB_Fe-S_bind"/>
    <property type="match status" value="1"/>
</dbReference>
<evidence type="ECO:0000256" key="3">
    <source>
        <dbReference type="ARBA" id="ARBA00022630"/>
    </source>
</evidence>
<evidence type="ECO:0000256" key="1">
    <source>
        <dbReference type="ARBA" id="ARBA00006422"/>
    </source>
</evidence>
<dbReference type="InterPro" id="IPR037117">
    <property type="entry name" value="Dihydroorotate_DH_ele_sf"/>
</dbReference>
<feature type="binding site" evidence="12">
    <location>
        <position position="200"/>
    </location>
    <ligand>
        <name>[2Fe-2S] cluster</name>
        <dbReference type="ChEBI" id="CHEBI:190135"/>
    </ligand>
</feature>
<feature type="binding site" evidence="12">
    <location>
        <position position="205"/>
    </location>
    <ligand>
        <name>[2Fe-2S] cluster</name>
        <dbReference type="ChEBI" id="CHEBI:190135"/>
    </ligand>
</feature>
<dbReference type="SUPFAM" id="SSF52343">
    <property type="entry name" value="Ferredoxin reductase-like, C-terminal NADP-linked domain"/>
    <property type="match status" value="1"/>
</dbReference>
<dbReference type="InterPro" id="IPR017927">
    <property type="entry name" value="FAD-bd_FR_type"/>
</dbReference>
<organism evidence="14 15">
    <name type="scientific">Peptoniphilus asaccharolyticus DSM 20463</name>
    <dbReference type="NCBI Taxonomy" id="573058"/>
    <lineage>
        <taxon>Bacteria</taxon>
        <taxon>Bacillati</taxon>
        <taxon>Bacillota</taxon>
        <taxon>Tissierellia</taxon>
        <taxon>Tissierellales</taxon>
        <taxon>Peptoniphilaceae</taxon>
        <taxon>Peptoniphilus</taxon>
    </lineage>
</organism>
<feature type="domain" description="FAD-binding FR-type" evidence="13">
    <location>
        <begin position="1"/>
        <end position="91"/>
    </location>
</feature>
<dbReference type="InterPro" id="IPR017938">
    <property type="entry name" value="Riboflavin_synthase-like_b-brl"/>
</dbReference>
<proteinExistence type="inferred from homology"/>
<evidence type="ECO:0000256" key="8">
    <source>
        <dbReference type="ARBA" id="ARBA00023004"/>
    </source>
</evidence>
<accession>A0A1W1VJ63</accession>
<dbReference type="Gene3D" id="3.40.50.80">
    <property type="entry name" value="Nucleotide-binding domain of ferredoxin-NADP reductase (FNR) module"/>
    <property type="match status" value="1"/>
</dbReference>
<dbReference type="Gene3D" id="2.40.30.10">
    <property type="entry name" value="Translation factors"/>
    <property type="match status" value="1"/>
</dbReference>
<keyword evidence="5 12" id="KW-0479">Metal-binding</keyword>
<dbReference type="InterPro" id="IPR050353">
    <property type="entry name" value="PyrK_electron_transfer"/>
</dbReference>
<evidence type="ECO:0000256" key="2">
    <source>
        <dbReference type="ARBA" id="ARBA00022448"/>
    </source>
</evidence>
<evidence type="ECO:0000256" key="9">
    <source>
        <dbReference type="ARBA" id="ARBA00023014"/>
    </source>
</evidence>
<feature type="binding site" evidence="11">
    <location>
        <begin position="44"/>
        <end position="47"/>
    </location>
    <ligand>
        <name>FAD</name>
        <dbReference type="ChEBI" id="CHEBI:57692"/>
    </ligand>
</feature>
<dbReference type="EMBL" id="FWWR01000017">
    <property type="protein sequence ID" value="SMB93091.1"/>
    <property type="molecule type" value="Genomic_DNA"/>
</dbReference>
<comment type="cofactor">
    <cofactor evidence="11">
        <name>FAD</name>
        <dbReference type="ChEBI" id="CHEBI:57692"/>
    </cofactor>
    <text evidence="11">Binds 1 FAD per subunit.</text>
</comment>
<dbReference type="AlphaFoldDB" id="A0A1W1VJ63"/>
<dbReference type="STRING" id="573058.SAMN00017477_2019"/>
<evidence type="ECO:0000256" key="6">
    <source>
        <dbReference type="ARBA" id="ARBA00022827"/>
    </source>
</evidence>
<dbReference type="Proteomes" id="UP000192368">
    <property type="component" value="Unassembled WGS sequence"/>
</dbReference>
<protein>
    <submittedName>
        <fullName evidence="14">Dihydroorotate dehydrogenase electron transfer subunit</fullName>
    </submittedName>
</protein>
<keyword evidence="7" id="KW-0249">Electron transport</keyword>
<reference evidence="15" key="1">
    <citation type="submission" date="2017-04" db="EMBL/GenBank/DDBJ databases">
        <authorList>
            <person name="Varghese N."/>
            <person name="Submissions S."/>
        </authorList>
    </citation>
    <scope>NUCLEOTIDE SEQUENCE [LARGE SCALE GENOMIC DNA]</scope>
    <source>
        <strain evidence="15">DSM 20463</strain>
    </source>
</reference>
<feature type="binding site" evidence="12">
    <location>
        <position position="220"/>
    </location>
    <ligand>
        <name>[2Fe-2S] cluster</name>
        <dbReference type="ChEBI" id="CHEBI:190135"/>
    </ligand>
</feature>
<evidence type="ECO:0000313" key="14">
    <source>
        <dbReference type="EMBL" id="SMB93091.1"/>
    </source>
</evidence>
<evidence type="ECO:0000256" key="4">
    <source>
        <dbReference type="ARBA" id="ARBA00022714"/>
    </source>
</evidence>
<evidence type="ECO:0000256" key="10">
    <source>
        <dbReference type="ARBA" id="ARBA00034078"/>
    </source>
</evidence>
<evidence type="ECO:0000259" key="13">
    <source>
        <dbReference type="PROSITE" id="PS51384"/>
    </source>
</evidence>
<feature type="binding site" evidence="12">
    <location>
        <position position="208"/>
    </location>
    <ligand>
        <name>[2Fe-2S] cluster</name>
        <dbReference type="ChEBI" id="CHEBI:190135"/>
    </ligand>
</feature>
<dbReference type="PANTHER" id="PTHR43513:SF3">
    <property type="entry name" value="DIHYDROOROTATE DEHYDROGENASE B (NAD(+)), ELECTRON TRANSFER SUBUNIT-RELATED"/>
    <property type="match status" value="1"/>
</dbReference>
<sequence length="232" mass="25890">MAKVIYNKHIDLNYYLIKIDQVDEVKPGQFYMLRAWDKYPTLSRPISIYDVEEDGIVFFYEVRGEGTKIIRDLKPGDEIKADGPHGNNFEYKGIDEISLVGGSVGAAPFYYLIKCLKRENSQIKIDFYIGERETQNLEKAFEGLDVNFIIKKGGLITEVLEFDKKLIYTCGPSAMMQAVASLGEQNGCKVYVSLENRMGCGVGACLSCSCKTKGGNKRACVEGPVFDGSELV</sequence>
<comment type="cofactor">
    <cofactor evidence="10">
        <name>[2Fe-2S] cluster</name>
        <dbReference type="ChEBI" id="CHEBI:190135"/>
    </cofactor>
</comment>
<name>A0A1W1VJ63_PEPAS</name>
<evidence type="ECO:0000313" key="15">
    <source>
        <dbReference type="Proteomes" id="UP000192368"/>
    </source>
</evidence>
<dbReference type="PROSITE" id="PS51384">
    <property type="entry name" value="FAD_FR"/>
    <property type="match status" value="1"/>
</dbReference>
<keyword evidence="4 12" id="KW-0001">2Fe-2S</keyword>
<keyword evidence="9 12" id="KW-0411">Iron-sulfur</keyword>
<evidence type="ECO:0000256" key="11">
    <source>
        <dbReference type="PIRSR" id="PIRSR006816-1"/>
    </source>
</evidence>
<dbReference type="PANTHER" id="PTHR43513">
    <property type="entry name" value="DIHYDROOROTATE DEHYDROGENASE B (NAD(+)), ELECTRON TRANSFER SUBUNIT"/>
    <property type="match status" value="1"/>
</dbReference>
<keyword evidence="8 12" id="KW-0408">Iron</keyword>
<dbReference type="GO" id="GO:0016491">
    <property type="term" value="F:oxidoreductase activity"/>
    <property type="evidence" value="ECO:0007669"/>
    <property type="project" value="InterPro"/>
</dbReference>
<dbReference type="NCBIfam" id="NF000798">
    <property type="entry name" value="PRK00054.1-3"/>
    <property type="match status" value="1"/>
</dbReference>
<dbReference type="SUPFAM" id="SSF63380">
    <property type="entry name" value="Riboflavin synthase domain-like"/>
    <property type="match status" value="1"/>
</dbReference>
<dbReference type="InterPro" id="IPR019480">
    <property type="entry name" value="Dihydroorotate_DH_Fe-S-bd"/>
</dbReference>
<dbReference type="GO" id="GO:0051537">
    <property type="term" value="F:2 iron, 2 sulfur cluster binding"/>
    <property type="evidence" value="ECO:0007669"/>
    <property type="project" value="UniProtKB-KW"/>
</dbReference>
<comment type="similarity">
    <text evidence="1">Belongs to the PyrK family.</text>
</comment>
<dbReference type="InterPro" id="IPR039261">
    <property type="entry name" value="FNR_nucleotide-bd"/>
</dbReference>
<dbReference type="OrthoDB" id="9789468at2"/>
<comment type="cofactor">
    <cofactor evidence="12">
        <name>[2Fe-2S] cluster</name>
        <dbReference type="ChEBI" id="CHEBI:190135"/>
    </cofactor>
    <text evidence="12">Binds 1 [2Fe-2S] cluster per subunit.</text>
</comment>
<evidence type="ECO:0000256" key="5">
    <source>
        <dbReference type="ARBA" id="ARBA00022723"/>
    </source>
</evidence>
<dbReference type="InterPro" id="IPR012165">
    <property type="entry name" value="Cyt_c3_hydrogenase_gsu"/>
</dbReference>
<keyword evidence="6 11" id="KW-0274">FAD</keyword>
<dbReference type="RefSeq" id="WP_084231530.1">
    <property type="nucleotide sequence ID" value="NZ_FWWR01000017.1"/>
</dbReference>
<evidence type="ECO:0000256" key="12">
    <source>
        <dbReference type="PIRSR" id="PIRSR006816-2"/>
    </source>
</evidence>
<dbReference type="GO" id="GO:0046872">
    <property type="term" value="F:metal ion binding"/>
    <property type="evidence" value="ECO:0007669"/>
    <property type="project" value="UniProtKB-KW"/>
</dbReference>
<feature type="binding site" evidence="11">
    <location>
        <begin position="66"/>
        <end position="67"/>
    </location>
    <ligand>
        <name>FAD</name>
        <dbReference type="ChEBI" id="CHEBI:57692"/>
    </ligand>
</feature>
<dbReference type="GO" id="GO:0050660">
    <property type="term" value="F:flavin adenine dinucleotide binding"/>
    <property type="evidence" value="ECO:0007669"/>
    <property type="project" value="InterPro"/>
</dbReference>
<keyword evidence="3 11" id="KW-0285">Flavoprotein</keyword>
<keyword evidence="2" id="KW-0813">Transport</keyword>
<dbReference type="CDD" id="cd06218">
    <property type="entry name" value="DHOD_e_trans"/>
    <property type="match status" value="1"/>
</dbReference>
<dbReference type="PIRSF" id="PIRSF006816">
    <property type="entry name" value="Cyc3_hyd_g"/>
    <property type="match status" value="1"/>
</dbReference>
<gene>
    <name evidence="14" type="ORF">SAMN00017477_2019</name>
</gene>